<dbReference type="SUPFAM" id="SSF54523">
    <property type="entry name" value="Pili subunits"/>
    <property type="match status" value="1"/>
</dbReference>
<feature type="transmembrane region" description="Helical" evidence="2">
    <location>
        <begin position="21"/>
        <end position="39"/>
    </location>
</feature>
<dbReference type="Proteomes" id="UP000008871">
    <property type="component" value="Chromosome"/>
</dbReference>
<dbReference type="InterPro" id="IPR031982">
    <property type="entry name" value="PilE-like"/>
</dbReference>
<dbReference type="HOGENOM" id="CLU_091705_6_2_6"/>
<keyword evidence="4" id="KW-1185">Reference proteome</keyword>
<accession>Q0VSD2</accession>
<dbReference type="AlphaFoldDB" id="Q0VSD2"/>
<dbReference type="NCBIfam" id="TIGR02532">
    <property type="entry name" value="IV_pilin_GFxxxE"/>
    <property type="match status" value="1"/>
</dbReference>
<dbReference type="KEGG" id="abo:ABO_0468"/>
<keyword evidence="2" id="KW-0812">Transmembrane</keyword>
<proteinExistence type="predicted"/>
<evidence type="ECO:0000256" key="1">
    <source>
        <dbReference type="ARBA" id="ARBA00022481"/>
    </source>
</evidence>
<dbReference type="Pfam" id="PF07963">
    <property type="entry name" value="N_methyl"/>
    <property type="match status" value="1"/>
</dbReference>
<dbReference type="InterPro" id="IPR000983">
    <property type="entry name" value="Bac_GSPG_pilin"/>
</dbReference>
<keyword evidence="1" id="KW-0488">Methylation</keyword>
<dbReference type="PRINTS" id="PR00813">
    <property type="entry name" value="BCTERIALGSPG"/>
</dbReference>
<dbReference type="GO" id="GO:0015627">
    <property type="term" value="C:type II protein secretion system complex"/>
    <property type="evidence" value="ECO:0007669"/>
    <property type="project" value="InterPro"/>
</dbReference>
<reference evidence="3 4" key="1">
    <citation type="journal article" date="2006" name="Nat. Biotechnol.">
        <title>Genome sequence of the ubiquitous hydrocarbon-degrading marine bacterium Alcanivorax borkumensis.</title>
        <authorList>
            <person name="Schneiker S."/>
            <person name="Martins dos Santos V.A.P."/>
            <person name="Bartels D."/>
            <person name="Bekel T."/>
            <person name="Brecht M."/>
            <person name="Buhrmester J."/>
            <person name="Chernikova T.N."/>
            <person name="Denaro R."/>
            <person name="Ferrer M."/>
            <person name="Gertler C."/>
            <person name="Goesmann A."/>
            <person name="Golyshina O.V."/>
            <person name="Kaminski F."/>
            <person name="Khachane A.N."/>
            <person name="Lang S."/>
            <person name="Linke B."/>
            <person name="McHardy A.C."/>
            <person name="Meyer F."/>
            <person name="Nechitaylo T."/>
            <person name="Puehler A."/>
            <person name="Regenhardt D."/>
            <person name="Rupp O."/>
            <person name="Sabirova J.S."/>
            <person name="Selbitschka W."/>
            <person name="Yakimov M.M."/>
            <person name="Timmis K.N."/>
            <person name="Vorhoelter F.-J."/>
            <person name="Weidner S."/>
            <person name="Kaiser O."/>
            <person name="Golyshin P.N."/>
        </authorList>
    </citation>
    <scope>NUCLEOTIDE SEQUENCE [LARGE SCALE GENOMIC DNA]</scope>
    <source>
        <strain evidence="4">ATCC 700651 / DSM 11573 / NCIMB 13689 / SK2</strain>
    </source>
</reference>
<name>Q0VSD2_ALCBS</name>
<dbReference type="RefSeq" id="WP_011587754.1">
    <property type="nucleotide sequence ID" value="NC_008260.1"/>
</dbReference>
<organism evidence="3 4">
    <name type="scientific">Alcanivorax borkumensis (strain ATCC 700651 / DSM 11573 / NCIMB 13689 / SK2)</name>
    <dbReference type="NCBI Taxonomy" id="393595"/>
    <lineage>
        <taxon>Bacteria</taxon>
        <taxon>Pseudomonadati</taxon>
        <taxon>Pseudomonadota</taxon>
        <taxon>Gammaproteobacteria</taxon>
        <taxon>Oceanospirillales</taxon>
        <taxon>Alcanivoracaceae</taxon>
        <taxon>Alcanivorax</taxon>
    </lineage>
</organism>
<dbReference type="GO" id="GO:0015628">
    <property type="term" value="P:protein secretion by the type II secretion system"/>
    <property type="evidence" value="ECO:0007669"/>
    <property type="project" value="InterPro"/>
</dbReference>
<dbReference type="Gene3D" id="3.30.700.10">
    <property type="entry name" value="Glycoprotein, Type 4 Pilin"/>
    <property type="match status" value="1"/>
</dbReference>
<keyword evidence="2" id="KW-0472">Membrane</keyword>
<dbReference type="Pfam" id="PF16732">
    <property type="entry name" value="ComP_DUS"/>
    <property type="match status" value="1"/>
</dbReference>
<dbReference type="PANTHER" id="PTHR30093">
    <property type="entry name" value="GENERAL SECRETION PATHWAY PROTEIN G"/>
    <property type="match status" value="1"/>
</dbReference>
<dbReference type="InterPro" id="IPR012902">
    <property type="entry name" value="N_methyl_site"/>
</dbReference>
<dbReference type="STRING" id="393595.ABO_0468"/>
<dbReference type="EMBL" id="AM286690">
    <property type="protein sequence ID" value="CAL15916.1"/>
    <property type="molecule type" value="Genomic_DNA"/>
</dbReference>
<keyword evidence="2" id="KW-1133">Transmembrane helix</keyword>
<evidence type="ECO:0000313" key="4">
    <source>
        <dbReference type="Proteomes" id="UP000008871"/>
    </source>
</evidence>
<dbReference type="eggNOG" id="COG4968">
    <property type="taxonomic scope" value="Bacteria"/>
</dbReference>
<dbReference type="PANTHER" id="PTHR30093:SF47">
    <property type="entry name" value="TYPE IV PILUS NON-CORE MINOR PILIN PILE"/>
    <property type="match status" value="1"/>
</dbReference>
<dbReference type="InterPro" id="IPR045584">
    <property type="entry name" value="Pilin-like"/>
</dbReference>
<evidence type="ECO:0000313" key="3">
    <source>
        <dbReference type="EMBL" id="CAL15916.1"/>
    </source>
</evidence>
<dbReference type="GO" id="GO:0043683">
    <property type="term" value="P:type IV pilus assembly"/>
    <property type="evidence" value="ECO:0007669"/>
    <property type="project" value="InterPro"/>
</dbReference>
<gene>
    <name evidence="3" type="ordered locus">ABO_0468</name>
</gene>
<dbReference type="PROSITE" id="PS00409">
    <property type="entry name" value="PROKAR_NTER_METHYL"/>
    <property type="match status" value="1"/>
</dbReference>
<protein>
    <submittedName>
        <fullName evidence="3">Secretion protein, putative</fullName>
    </submittedName>
</protein>
<evidence type="ECO:0000256" key="2">
    <source>
        <dbReference type="SAM" id="Phobius"/>
    </source>
</evidence>
<sequence>MMSGKSVCKGRDQQGFTLIELMIVVVIVAILASIAYPSYTRYVQDTRQAEAQGEMMALAGALERYRAKNFSYKGANTKLAVLSPVLANSDYFTTAISVTGTGSQQYEITVTPKTGVMTGTEVLKINSEGQTCMKVSGCTIGTDDSWKEH</sequence>